<feature type="domain" description="NADP-dependent oxidoreductase" evidence="2">
    <location>
        <begin position="59"/>
        <end position="263"/>
    </location>
</feature>
<dbReference type="Pfam" id="PF00248">
    <property type="entry name" value="Aldo_ket_red"/>
    <property type="match status" value="1"/>
</dbReference>
<name>A0ABW9KJU0_9BACT</name>
<dbReference type="InterPro" id="IPR053135">
    <property type="entry name" value="AKR2_Oxidoreductase"/>
</dbReference>
<dbReference type="InterPro" id="IPR023210">
    <property type="entry name" value="NADP_OxRdtase_dom"/>
</dbReference>
<dbReference type="Proteomes" id="UP001634747">
    <property type="component" value="Unassembled WGS sequence"/>
</dbReference>
<dbReference type="GO" id="GO:0016491">
    <property type="term" value="F:oxidoreductase activity"/>
    <property type="evidence" value="ECO:0007669"/>
    <property type="project" value="UniProtKB-KW"/>
</dbReference>
<dbReference type="PROSITE" id="PS51318">
    <property type="entry name" value="TAT"/>
    <property type="match status" value="1"/>
</dbReference>
<comment type="caution">
    <text evidence="3">The sequence shown here is derived from an EMBL/GenBank/DDBJ whole genome shotgun (WGS) entry which is preliminary data.</text>
</comment>
<gene>
    <name evidence="3" type="ORF">ACK2TP_09790</name>
</gene>
<dbReference type="EC" id="1.1.1.-" evidence="3"/>
<dbReference type="RefSeq" id="WP_263412450.1">
    <property type="nucleotide sequence ID" value="NZ_BAABBH010000001.1"/>
</dbReference>
<dbReference type="InterPro" id="IPR006311">
    <property type="entry name" value="TAT_signal"/>
</dbReference>
<proteinExistence type="predicted"/>
<reference evidence="3 4" key="1">
    <citation type="submission" date="2024-12" db="EMBL/GenBank/DDBJ databases">
        <authorList>
            <person name="Lee Y."/>
        </authorList>
    </citation>
    <scope>NUCLEOTIDE SEQUENCE [LARGE SCALE GENOMIC DNA]</scope>
    <source>
        <strain evidence="3 4">03SUJ4</strain>
    </source>
</reference>
<accession>A0ABW9KJU0</accession>
<evidence type="ECO:0000259" key="2">
    <source>
        <dbReference type="Pfam" id="PF00248"/>
    </source>
</evidence>
<protein>
    <submittedName>
        <fullName evidence="3">Aldo/keto reductase</fullName>
        <ecNumber evidence="3">1.1.1.-</ecNumber>
    </submittedName>
</protein>
<evidence type="ECO:0000256" key="1">
    <source>
        <dbReference type="SAM" id="MobiDB-lite"/>
    </source>
</evidence>
<dbReference type="InterPro" id="IPR019546">
    <property type="entry name" value="TAT_signal_bac_arc"/>
</dbReference>
<dbReference type="SUPFAM" id="SSF51430">
    <property type="entry name" value="NAD(P)-linked oxidoreductase"/>
    <property type="match status" value="1"/>
</dbReference>
<dbReference type="EMBL" id="JBJYXY010000001">
    <property type="protein sequence ID" value="MFN2976054.1"/>
    <property type="molecule type" value="Genomic_DNA"/>
</dbReference>
<dbReference type="NCBIfam" id="TIGR01409">
    <property type="entry name" value="TAT_signal_seq"/>
    <property type="match status" value="1"/>
</dbReference>
<dbReference type="Gene3D" id="3.20.20.100">
    <property type="entry name" value="NADP-dependent oxidoreductase domain"/>
    <property type="match status" value="1"/>
</dbReference>
<keyword evidence="3" id="KW-0560">Oxidoreductase</keyword>
<organism evidence="3 4">
    <name type="scientific">Terriglobus aquaticus</name>
    <dbReference type="NCBI Taxonomy" id="940139"/>
    <lineage>
        <taxon>Bacteria</taxon>
        <taxon>Pseudomonadati</taxon>
        <taxon>Acidobacteriota</taxon>
        <taxon>Terriglobia</taxon>
        <taxon>Terriglobales</taxon>
        <taxon>Acidobacteriaceae</taxon>
        <taxon>Terriglobus</taxon>
    </lineage>
</organism>
<evidence type="ECO:0000313" key="4">
    <source>
        <dbReference type="Proteomes" id="UP001634747"/>
    </source>
</evidence>
<evidence type="ECO:0000313" key="3">
    <source>
        <dbReference type="EMBL" id="MFN2976054.1"/>
    </source>
</evidence>
<dbReference type="PANTHER" id="PTHR43312">
    <property type="entry name" value="D-THREO-ALDOSE 1-DEHYDROGENASE"/>
    <property type="match status" value="1"/>
</dbReference>
<feature type="region of interest" description="Disordered" evidence="1">
    <location>
        <begin position="331"/>
        <end position="355"/>
    </location>
</feature>
<sequence>MERRDFLKTAAAAGVASVATASADAQAGKTSDRAPVQRPEAPGMLYRELGTTGERVSAIGMGGYHLDKDGKIPQADAIRLVRSAIDAGITFMDNCWDYNDGISEVRMGQALKDGYRQKVFLMTKLDARTAKDYDKQLEQSLGRLNTDVIDLVQFHEILRFEDPDRIFADDGAIHAAMAAKAAGKIRYIGFTGHKDPQIHLRMFEIAAQHGFKFDTVQMPVNVFDAHFRSFTNLVIPVAVKAGTGVLAMKTFGDGWLLKTNTFQPAEALHYGLSVPGVSVVITGIDKPEILQQALTAAHDFKPMTEAQRSDLLGRTREVALTGRFEPFKTSNIFDGTAQNPKWLGGSSANPETKPS</sequence>
<dbReference type="CDD" id="cd19100">
    <property type="entry name" value="AKR_unchar"/>
    <property type="match status" value="1"/>
</dbReference>
<dbReference type="PANTHER" id="PTHR43312:SF1">
    <property type="entry name" value="NADP-DEPENDENT OXIDOREDUCTASE DOMAIN-CONTAINING PROTEIN"/>
    <property type="match status" value="1"/>
</dbReference>
<feature type="compositionally biased region" description="Polar residues" evidence="1">
    <location>
        <begin position="346"/>
        <end position="355"/>
    </location>
</feature>
<keyword evidence="4" id="KW-1185">Reference proteome</keyword>
<dbReference type="InterPro" id="IPR036812">
    <property type="entry name" value="NAD(P)_OxRdtase_dom_sf"/>
</dbReference>